<evidence type="ECO:0000256" key="1">
    <source>
        <dbReference type="SAM" id="MobiDB-lite"/>
    </source>
</evidence>
<gene>
    <name evidence="2" type="ORF">F7O44_28370</name>
</gene>
<dbReference type="AlphaFoldDB" id="A0A7K3MCM2"/>
<comment type="caution">
    <text evidence="2">The sequence shown here is derived from an EMBL/GenBank/DDBJ whole genome shotgun (WGS) entry which is preliminary data.</text>
</comment>
<proteinExistence type="predicted"/>
<reference evidence="2 3" key="1">
    <citation type="submission" date="2019-11" db="EMBL/GenBank/DDBJ databases">
        <authorList>
            <person name="Li X.-J."/>
            <person name="Feng X.-M."/>
        </authorList>
    </citation>
    <scope>NUCLEOTIDE SEQUENCE [LARGE SCALE GENOMIC DNA]</scope>
    <source>
        <strain evidence="2 3">XMNu-373</strain>
    </source>
</reference>
<sequence length="143" mass="15344">MALQGAIPVEFGAVFPHGAFVIGEVTPEADFDQSTKDNRVQKRDKTTGLPVWQVPVMDADPDARKGQRELTVKIAAEVQPVPPEILNGTPFRPVEFEGLTVTPYVDTNGPRARQAFSFRASGMRKPGNKAVSGGKDAAARDAA</sequence>
<evidence type="ECO:0000313" key="3">
    <source>
        <dbReference type="Proteomes" id="UP000460435"/>
    </source>
</evidence>
<evidence type="ECO:0000313" key="2">
    <source>
        <dbReference type="EMBL" id="NDL60994.1"/>
    </source>
</evidence>
<dbReference type="Proteomes" id="UP000460435">
    <property type="component" value="Unassembled WGS sequence"/>
</dbReference>
<name>A0A7K3MCM2_9ACTN</name>
<dbReference type="EMBL" id="WLZY01000016">
    <property type="protein sequence ID" value="NDL60994.1"/>
    <property type="molecule type" value="Genomic_DNA"/>
</dbReference>
<keyword evidence="3" id="KW-1185">Reference proteome</keyword>
<accession>A0A7K3MCM2</accession>
<protein>
    <submittedName>
        <fullName evidence="2">Plasmid replication, integration and excision activator</fullName>
    </submittedName>
</protein>
<feature type="region of interest" description="Disordered" evidence="1">
    <location>
        <begin position="119"/>
        <end position="143"/>
    </location>
</feature>
<dbReference type="RefSeq" id="WP_162453711.1">
    <property type="nucleotide sequence ID" value="NZ_WLZY01000016.1"/>
</dbReference>
<organism evidence="2 3">
    <name type="scientific">Phytoactinopolyspora mesophila</name>
    <dbReference type="NCBI Taxonomy" id="2650750"/>
    <lineage>
        <taxon>Bacteria</taxon>
        <taxon>Bacillati</taxon>
        <taxon>Actinomycetota</taxon>
        <taxon>Actinomycetes</taxon>
        <taxon>Jiangellales</taxon>
        <taxon>Jiangellaceae</taxon>
        <taxon>Phytoactinopolyspora</taxon>
    </lineage>
</organism>